<dbReference type="InterPro" id="IPR045691">
    <property type="entry name" value="DUF6056"/>
</dbReference>
<keyword evidence="1" id="KW-0812">Transmembrane</keyword>
<feature type="transmembrane region" description="Helical" evidence="1">
    <location>
        <begin position="84"/>
        <end position="105"/>
    </location>
</feature>
<evidence type="ECO:0000313" key="3">
    <source>
        <dbReference type="Proteomes" id="UP001596023"/>
    </source>
</evidence>
<feature type="transmembrane region" description="Helical" evidence="1">
    <location>
        <begin position="176"/>
        <end position="206"/>
    </location>
</feature>
<proteinExistence type="predicted"/>
<dbReference type="RefSeq" id="WP_379993480.1">
    <property type="nucleotide sequence ID" value="NZ_JBHSGN010000007.1"/>
</dbReference>
<feature type="transmembrane region" description="Helical" evidence="1">
    <location>
        <begin position="112"/>
        <end position="132"/>
    </location>
</feature>
<evidence type="ECO:0000256" key="1">
    <source>
        <dbReference type="SAM" id="Phobius"/>
    </source>
</evidence>
<keyword evidence="1" id="KW-0472">Membrane</keyword>
<reference evidence="3" key="1">
    <citation type="journal article" date="2019" name="Int. J. Syst. Evol. Microbiol.">
        <title>The Global Catalogue of Microorganisms (GCM) 10K type strain sequencing project: providing services to taxonomists for standard genome sequencing and annotation.</title>
        <authorList>
            <consortium name="The Broad Institute Genomics Platform"/>
            <consortium name="The Broad Institute Genome Sequencing Center for Infectious Disease"/>
            <person name="Wu L."/>
            <person name="Ma J."/>
        </authorList>
    </citation>
    <scope>NUCLEOTIDE SEQUENCE [LARGE SCALE GENOMIC DNA]</scope>
    <source>
        <strain evidence="3">CCUG 66188</strain>
    </source>
</reference>
<feature type="transmembrane region" description="Helical" evidence="1">
    <location>
        <begin position="352"/>
        <end position="374"/>
    </location>
</feature>
<dbReference type="Proteomes" id="UP001596023">
    <property type="component" value="Unassembled WGS sequence"/>
</dbReference>
<comment type="caution">
    <text evidence="2">The sequence shown here is derived from an EMBL/GenBank/DDBJ whole genome shotgun (WGS) entry which is preliminary data.</text>
</comment>
<feature type="transmembrane region" description="Helical" evidence="1">
    <location>
        <begin position="302"/>
        <end position="321"/>
    </location>
</feature>
<feature type="transmembrane region" description="Helical" evidence="1">
    <location>
        <begin position="212"/>
        <end position="233"/>
    </location>
</feature>
<feature type="transmembrane region" description="Helical" evidence="1">
    <location>
        <begin position="328"/>
        <end position="346"/>
    </location>
</feature>
<accession>A0ABV9KQE6</accession>
<evidence type="ECO:0000313" key="2">
    <source>
        <dbReference type="EMBL" id="MFC4672303.1"/>
    </source>
</evidence>
<organism evidence="2 3">
    <name type="scientific">Dysgonomonas termitidis</name>
    <dbReference type="NCBI Taxonomy" id="1516126"/>
    <lineage>
        <taxon>Bacteria</taxon>
        <taxon>Pseudomonadati</taxon>
        <taxon>Bacteroidota</taxon>
        <taxon>Bacteroidia</taxon>
        <taxon>Bacteroidales</taxon>
        <taxon>Dysgonomonadaceae</taxon>
        <taxon>Dysgonomonas</taxon>
    </lineage>
</organism>
<feature type="transmembrane region" description="Helical" evidence="1">
    <location>
        <begin position="12"/>
        <end position="32"/>
    </location>
</feature>
<protein>
    <submittedName>
        <fullName evidence="2">DUF6056 family protein</fullName>
    </submittedName>
</protein>
<feature type="transmembrane region" description="Helical" evidence="1">
    <location>
        <begin position="144"/>
        <end position="164"/>
    </location>
</feature>
<dbReference type="Pfam" id="PF19528">
    <property type="entry name" value="DUF6056"/>
    <property type="match status" value="1"/>
</dbReference>
<feature type="transmembrane region" description="Helical" evidence="1">
    <location>
        <begin position="271"/>
        <end position="290"/>
    </location>
</feature>
<dbReference type="EMBL" id="JBHSGN010000007">
    <property type="protein sequence ID" value="MFC4672303.1"/>
    <property type="molecule type" value="Genomic_DNA"/>
</dbReference>
<sequence>MLKARRFLSEQKYIILISILLFAGIYGLNYYFPITLDDWIYSMNADGSRVSFADIIPYQHAHYFNWGGRSVVHAIAQFMLASGIFWGDIINSIGYVALALTIYCIANKNNKVNISLFVGINLMIWFLVPSLVENVFWITGSANYLWGTLLIFLFISFYCSAFLNNNLEDSRIKRTAMFLFGIIAGWTNENMAVAMIFFIVCLILLIRKEKRVLCKWMLFGLLGGLVGCAFMLLSPGNYVRNIVELNVLNSSGEEPAYMFYFYRFTNILKIATRYFLIPVIIYLIFMFLYLKFKKDNDKRILLLSLLFAATAGVAILAMVAAPIFPERVWFAILILMFTATGLLYANLDFSVILLKVPLYIITGMVTLVFFYSYWQSLNDFRQIHDIWAERERIILAEKQKGVKDVVIYGRFKASDSWFVKPKTGDIPLDSVLWLQNACGRYYGVNTVKIFDK</sequence>
<keyword evidence="1" id="KW-1133">Transmembrane helix</keyword>
<name>A0ABV9KQE6_9BACT</name>
<gene>
    <name evidence="2" type="ORF">ACFO6W_01205</name>
</gene>
<keyword evidence="3" id="KW-1185">Reference proteome</keyword>